<evidence type="ECO:0000313" key="2">
    <source>
        <dbReference type="EMBL" id="MDW9253475.1"/>
    </source>
</evidence>
<proteinExistence type="predicted"/>
<sequence>MRQGRPSRRCGVARGIPTRSGRGDFPGARARCLMGRLPPGVATGDAVPMRAILA</sequence>
<feature type="region of interest" description="Disordered" evidence="1">
    <location>
        <begin position="1"/>
        <end position="24"/>
    </location>
</feature>
<dbReference type="Proteomes" id="UP001272137">
    <property type="component" value="Unassembled WGS sequence"/>
</dbReference>
<evidence type="ECO:0000313" key="3">
    <source>
        <dbReference type="Proteomes" id="UP001272137"/>
    </source>
</evidence>
<evidence type="ECO:0000256" key="1">
    <source>
        <dbReference type="SAM" id="MobiDB-lite"/>
    </source>
</evidence>
<organism evidence="2 3">
    <name type="scientific">Burkholderia thailandensis</name>
    <dbReference type="NCBI Taxonomy" id="57975"/>
    <lineage>
        <taxon>Bacteria</taxon>
        <taxon>Pseudomonadati</taxon>
        <taxon>Pseudomonadota</taxon>
        <taxon>Betaproteobacteria</taxon>
        <taxon>Burkholderiales</taxon>
        <taxon>Burkholderiaceae</taxon>
        <taxon>Burkholderia</taxon>
        <taxon>pseudomallei group</taxon>
    </lineage>
</organism>
<name>A0AAW9CS76_BURTH</name>
<reference evidence="2" key="1">
    <citation type="submission" date="2018-08" db="EMBL/GenBank/DDBJ databases">
        <title>Identification of Burkholderia cepacia strains that express a Burkholderia pseudomallei-like capsular polysaccharide.</title>
        <authorList>
            <person name="Burtnick M.N."/>
            <person name="Vongsouvath M."/>
            <person name="Newton P."/>
            <person name="Wuthiekanun V."/>
            <person name="Limmathurotsakul D."/>
            <person name="Brett P.J."/>
            <person name="Chantratita N."/>
            <person name="Dance D.A."/>
        </authorList>
    </citation>
    <scope>NUCLEOTIDE SEQUENCE</scope>
    <source>
        <strain evidence="2">SBXCC001</strain>
    </source>
</reference>
<dbReference type="EMBL" id="QXCT01000001">
    <property type="protein sequence ID" value="MDW9253475.1"/>
    <property type="molecule type" value="Genomic_DNA"/>
</dbReference>
<protein>
    <submittedName>
        <fullName evidence="2">Uncharacterized protein</fullName>
    </submittedName>
</protein>
<gene>
    <name evidence="2" type="ORF">C7S16_6592</name>
</gene>
<accession>A0AAW9CS76</accession>
<comment type="caution">
    <text evidence="2">The sequence shown here is derived from an EMBL/GenBank/DDBJ whole genome shotgun (WGS) entry which is preliminary data.</text>
</comment>
<dbReference type="AlphaFoldDB" id="A0AAW9CS76"/>